<evidence type="ECO:0000256" key="1">
    <source>
        <dbReference type="SAM" id="Phobius"/>
    </source>
</evidence>
<keyword evidence="1" id="KW-1133">Transmembrane helix</keyword>
<keyword evidence="1" id="KW-0472">Membrane</keyword>
<name>A0A845A708_9SPHN</name>
<keyword evidence="3" id="KW-1185">Reference proteome</keyword>
<proteinExistence type="predicted"/>
<dbReference type="EMBL" id="WTYQ01000001">
    <property type="protein sequence ID" value="MXP25043.1"/>
    <property type="molecule type" value="Genomic_DNA"/>
</dbReference>
<evidence type="ECO:0008006" key="4">
    <source>
        <dbReference type="Google" id="ProtNLM"/>
    </source>
</evidence>
<evidence type="ECO:0000313" key="3">
    <source>
        <dbReference type="Proteomes" id="UP000460561"/>
    </source>
</evidence>
<evidence type="ECO:0000313" key="2">
    <source>
        <dbReference type="EMBL" id="MXP25043.1"/>
    </source>
</evidence>
<accession>A0A845A708</accession>
<organism evidence="2 3">
    <name type="scientific">Altericroceibacterium indicum</name>
    <dbReference type="NCBI Taxonomy" id="374177"/>
    <lineage>
        <taxon>Bacteria</taxon>
        <taxon>Pseudomonadati</taxon>
        <taxon>Pseudomonadota</taxon>
        <taxon>Alphaproteobacteria</taxon>
        <taxon>Sphingomonadales</taxon>
        <taxon>Erythrobacteraceae</taxon>
        <taxon>Altericroceibacterium</taxon>
    </lineage>
</organism>
<sequence>MSGELNQPASRASSKRRKPGKSAFWKKQFHTWHWMSSAIALVGMVLFAFTGITLNHAASIEGSPIITTHEDVLPASVLRTLEAVPADANSDVAPPKAVSDWLVKELHININARAPEWSDTELYIPLPKAGGDGWVSINRTSGEVVYENTDRGWIAYLNDLHKGRDTGAAWSWFIDIFAAACIVFCLTGLLLLQIHSKRRRSTWPIVGAGVLIPLFLLIFMMH</sequence>
<dbReference type="PANTHER" id="PTHR40115">
    <property type="entry name" value="INNER MEMBRANE PROTEIN WITH PEPSY TM HELIX"/>
    <property type="match status" value="1"/>
</dbReference>
<dbReference type="Proteomes" id="UP000460561">
    <property type="component" value="Unassembled WGS sequence"/>
</dbReference>
<dbReference type="PANTHER" id="PTHR40115:SF1">
    <property type="entry name" value="INNER MEMBRANE PROTEIN WITH PEPSY TM HELIX"/>
    <property type="match status" value="1"/>
</dbReference>
<reference evidence="2 3" key="1">
    <citation type="submission" date="2019-12" db="EMBL/GenBank/DDBJ databases">
        <title>Genomic-based taxomic classification of the family Erythrobacteraceae.</title>
        <authorList>
            <person name="Xu L."/>
        </authorList>
    </citation>
    <scope>NUCLEOTIDE SEQUENCE [LARGE SCALE GENOMIC DNA]</scope>
    <source>
        <strain evidence="2 3">DSM 18604</strain>
    </source>
</reference>
<feature type="transmembrane region" description="Helical" evidence="1">
    <location>
        <begin position="203"/>
        <end position="221"/>
    </location>
</feature>
<feature type="transmembrane region" description="Helical" evidence="1">
    <location>
        <begin position="169"/>
        <end position="191"/>
    </location>
</feature>
<gene>
    <name evidence="2" type="ORF">GRI39_03140</name>
</gene>
<dbReference type="AlphaFoldDB" id="A0A845A708"/>
<keyword evidence="1" id="KW-0812">Transmembrane</keyword>
<comment type="caution">
    <text evidence="2">The sequence shown here is derived from an EMBL/GenBank/DDBJ whole genome shotgun (WGS) entry which is preliminary data.</text>
</comment>
<protein>
    <recommendedName>
        <fullName evidence="4">Peptidase</fullName>
    </recommendedName>
</protein>
<dbReference type="InterPro" id="IPR032307">
    <property type="entry name" value="PepSY_TM-like_2"/>
</dbReference>
<dbReference type="Pfam" id="PF16357">
    <property type="entry name" value="PepSY_TM_like_2"/>
    <property type="match status" value="1"/>
</dbReference>
<dbReference type="OrthoDB" id="27171at2"/>